<feature type="compositionally biased region" description="Polar residues" evidence="1">
    <location>
        <begin position="517"/>
        <end position="526"/>
    </location>
</feature>
<evidence type="ECO:0000313" key="3">
    <source>
        <dbReference type="Proteomes" id="UP000708208"/>
    </source>
</evidence>
<name>A0A8J2NXF3_9HEXA</name>
<reference evidence="2" key="1">
    <citation type="submission" date="2021-06" db="EMBL/GenBank/DDBJ databases">
        <authorList>
            <person name="Hodson N. C."/>
            <person name="Mongue J. A."/>
            <person name="Jaron S. K."/>
        </authorList>
    </citation>
    <scope>NUCLEOTIDE SEQUENCE</scope>
</reference>
<feature type="region of interest" description="Disordered" evidence="1">
    <location>
        <begin position="22"/>
        <end position="45"/>
    </location>
</feature>
<feature type="compositionally biased region" description="Low complexity" evidence="1">
    <location>
        <begin position="528"/>
        <end position="542"/>
    </location>
</feature>
<feature type="compositionally biased region" description="Polar residues" evidence="1">
    <location>
        <begin position="266"/>
        <end position="279"/>
    </location>
</feature>
<comment type="caution">
    <text evidence="2">The sequence shown here is derived from an EMBL/GenBank/DDBJ whole genome shotgun (WGS) entry which is preliminary data.</text>
</comment>
<evidence type="ECO:0000256" key="1">
    <source>
        <dbReference type="SAM" id="MobiDB-lite"/>
    </source>
</evidence>
<keyword evidence="3" id="KW-1185">Reference proteome</keyword>
<protein>
    <submittedName>
        <fullName evidence="2">Uncharacterized protein</fullName>
    </submittedName>
</protein>
<feature type="region of interest" description="Disordered" evidence="1">
    <location>
        <begin position="266"/>
        <end position="288"/>
    </location>
</feature>
<sequence>MQRRSTCSTATKISRLERVAIGKKQSGKSLPGTHSIGKKTPSKGLTLNSPYLHPILIPPGKSCQNGQESSIFLTTKQLLDATGLGNQSPYLNKSCRPPLPLQTPPASVAQYQLRKRLLQDNLEMVQSLSMLKNSSQNAAAENWQLVYRNRAFLSSLFGPDWNTQLRIPKLSREQLRKSSRESIRRLNREINENLTTAPPEKDFIRSGEGIGKAQSLKTHCSNPPKVKFGNVIPINRVNSKHPLEPRSQLASTSNINKLMPKCSRNTSLNKRCKESSTTSLPPPFSEEKSVQPIKSWMVKADNRDRTVANMPPLIKGSILAMTFDLLSQAGDDSDSFGPPIRPNLVATVSTPFEDSNVNSNESSFTAFINRNMTAPARTNAKLSKEKEKVSINGNYSTQSSTNRISSTTSPTSEIEIMPSISVLKNSTTQDFISPKKLSELAAKKVLYQQSKKIHMLLGLNTNPKDQRSLLNQNSGSSVYDNESNNCSLRVAIANTSKEKNNTYWNIQNVTRWVDNQSPSTGSTVDETSILNSGVSSGSSLPSEYPEQHSSHSEAFLIESVNSIDSNISNIRLVDTSKDSLLCSKEKMKFEKKSHDFLQSASNQSNSQESDLSYKGKIYACTGAEFPKIPLQIEKSGRETDRKILDRINLPLVSVSYAVPVETFVFDDDNYFKYSTGTTPICKCKSLKISGHLLNFGETLKSKKIRGSVDSIATQSYPWSTENTHRKICRNQGRRQDDECLSQIPLLFAKQSRSKIL</sequence>
<evidence type="ECO:0000313" key="2">
    <source>
        <dbReference type="EMBL" id="CAG7730038.1"/>
    </source>
</evidence>
<accession>A0A8J2NXF3</accession>
<gene>
    <name evidence="2" type="ORF">AFUS01_LOCUS18713</name>
</gene>
<organism evidence="2 3">
    <name type="scientific">Allacma fusca</name>
    <dbReference type="NCBI Taxonomy" id="39272"/>
    <lineage>
        <taxon>Eukaryota</taxon>
        <taxon>Metazoa</taxon>
        <taxon>Ecdysozoa</taxon>
        <taxon>Arthropoda</taxon>
        <taxon>Hexapoda</taxon>
        <taxon>Collembola</taxon>
        <taxon>Symphypleona</taxon>
        <taxon>Sminthuridae</taxon>
        <taxon>Allacma</taxon>
    </lineage>
</organism>
<dbReference type="Proteomes" id="UP000708208">
    <property type="component" value="Unassembled WGS sequence"/>
</dbReference>
<proteinExistence type="predicted"/>
<dbReference type="AlphaFoldDB" id="A0A8J2NXF3"/>
<dbReference type="EMBL" id="CAJVCH010188237">
    <property type="protein sequence ID" value="CAG7730038.1"/>
    <property type="molecule type" value="Genomic_DNA"/>
</dbReference>
<feature type="region of interest" description="Disordered" evidence="1">
    <location>
        <begin position="517"/>
        <end position="547"/>
    </location>
</feature>